<dbReference type="PROSITE" id="PS50106">
    <property type="entry name" value="PDZ"/>
    <property type="match status" value="1"/>
</dbReference>
<dbReference type="Gene3D" id="2.30.42.10">
    <property type="match status" value="1"/>
</dbReference>
<accession>A0AAF3FD14</accession>
<feature type="domain" description="PDZ" evidence="1">
    <location>
        <begin position="110"/>
        <end position="166"/>
    </location>
</feature>
<dbReference type="Pfam" id="PF00595">
    <property type="entry name" value="PDZ"/>
    <property type="match status" value="1"/>
</dbReference>
<dbReference type="AlphaFoldDB" id="A0AAF3FD14"/>
<sequence>MQSLAVLTIKVDVPDWDRKKQGNFIELGPQMRVAFVSDKASFAIDKLAFGDLIQKVNGKPIMNPFECEDLLHEKGERTIQIQRDVNVQPILTTRLNALSVKRRPQFGYLLISVGQGDKTKDQPVGIVVAAKNDRIYIGQVVKSSVAENILQAGDAILDIDDKPIKSDIVAFTKQIGDLMRRVGKFTCAIERPIFDHIARAIADDVTKKPCAANSSMSPDALEIGCRAAREFLRVDRFATPKSILIPTKMKTTKEKKEKSGKEKQRLAWKENISRVVEIGTNIPPDQPLVAATRDSEPETSLRSIKRVRMPFFEDYYDVL</sequence>
<protein>
    <recommendedName>
        <fullName evidence="1">PDZ domain-containing protein</fullName>
    </recommendedName>
</protein>
<dbReference type="WBParaSite" id="MBELARI_LOCUS4880">
    <property type="protein sequence ID" value="MBELARI_LOCUS4880"/>
    <property type="gene ID" value="MBELARI_LOCUS4880"/>
</dbReference>
<dbReference type="PANTHER" id="PTHR31327:SF2">
    <property type="entry name" value="PDZ DOMAIN-CONTAINING PROTEIN"/>
    <property type="match status" value="1"/>
</dbReference>
<dbReference type="InterPro" id="IPR001478">
    <property type="entry name" value="PDZ"/>
</dbReference>
<evidence type="ECO:0000259" key="1">
    <source>
        <dbReference type="PROSITE" id="PS50106"/>
    </source>
</evidence>
<dbReference type="InterPro" id="IPR036034">
    <property type="entry name" value="PDZ_sf"/>
</dbReference>
<organism evidence="2 3">
    <name type="scientific">Mesorhabditis belari</name>
    <dbReference type="NCBI Taxonomy" id="2138241"/>
    <lineage>
        <taxon>Eukaryota</taxon>
        <taxon>Metazoa</taxon>
        <taxon>Ecdysozoa</taxon>
        <taxon>Nematoda</taxon>
        <taxon>Chromadorea</taxon>
        <taxon>Rhabditida</taxon>
        <taxon>Rhabditina</taxon>
        <taxon>Rhabditomorpha</taxon>
        <taxon>Rhabditoidea</taxon>
        <taxon>Rhabditidae</taxon>
        <taxon>Mesorhabditinae</taxon>
        <taxon>Mesorhabditis</taxon>
    </lineage>
</organism>
<dbReference type="SUPFAM" id="SSF50156">
    <property type="entry name" value="PDZ domain-like"/>
    <property type="match status" value="2"/>
</dbReference>
<dbReference type="InterPro" id="IPR040264">
    <property type="entry name" value="T15H9.4-like"/>
</dbReference>
<dbReference type="Proteomes" id="UP000887575">
    <property type="component" value="Unassembled WGS sequence"/>
</dbReference>
<keyword evidence="2" id="KW-1185">Reference proteome</keyword>
<dbReference type="PANTHER" id="PTHR31327">
    <property type="entry name" value="SPERM MEIOSIS PDZ DOMAIN CONTAINING PROTEINS-RELATED"/>
    <property type="match status" value="1"/>
</dbReference>
<reference evidence="3" key="1">
    <citation type="submission" date="2024-02" db="UniProtKB">
        <authorList>
            <consortium name="WormBaseParasite"/>
        </authorList>
    </citation>
    <scope>IDENTIFICATION</scope>
</reference>
<evidence type="ECO:0000313" key="2">
    <source>
        <dbReference type="Proteomes" id="UP000887575"/>
    </source>
</evidence>
<evidence type="ECO:0000313" key="3">
    <source>
        <dbReference type="WBParaSite" id="MBELARI_LOCUS4880"/>
    </source>
</evidence>
<name>A0AAF3FD14_9BILA</name>
<proteinExistence type="predicted"/>